<organism evidence="1 2">
    <name type="scientific">Pseudochrobactrum kiredjianiae</name>
    <dbReference type="NCBI Taxonomy" id="386305"/>
    <lineage>
        <taxon>Bacteria</taxon>
        <taxon>Pseudomonadati</taxon>
        <taxon>Pseudomonadota</taxon>
        <taxon>Alphaproteobacteria</taxon>
        <taxon>Hyphomicrobiales</taxon>
        <taxon>Brucellaceae</taxon>
        <taxon>Pseudochrobactrum</taxon>
    </lineage>
</organism>
<dbReference type="Proteomes" id="UP001597263">
    <property type="component" value="Unassembled WGS sequence"/>
</dbReference>
<reference evidence="2" key="1">
    <citation type="journal article" date="2019" name="Int. J. Syst. Evol. Microbiol.">
        <title>The Global Catalogue of Microorganisms (GCM) 10K type strain sequencing project: providing services to taxonomists for standard genome sequencing and annotation.</title>
        <authorList>
            <consortium name="The Broad Institute Genomics Platform"/>
            <consortium name="The Broad Institute Genome Sequencing Center for Infectious Disease"/>
            <person name="Wu L."/>
            <person name="Ma J."/>
        </authorList>
    </citation>
    <scope>NUCLEOTIDE SEQUENCE [LARGE SCALE GENOMIC DNA]</scope>
    <source>
        <strain evidence="2">CCUG 49584</strain>
    </source>
</reference>
<accession>A0ABW3V092</accession>
<gene>
    <name evidence="1" type="ORF">ACFQ35_05305</name>
</gene>
<keyword evidence="2" id="KW-1185">Reference proteome</keyword>
<sequence>MNHISKNILKSKIDLINVDLMRGKSADKVCADGGAKKELKNSYLTHKIYSIRIFRDALLASSFLLFAFNGTTVAQQIYDGNAGLLTLSDSITGNLQNIIGGNLVQGFIARDDNGEPILSGANAVIDFSNGNIPGFVVIGYSGLYGTTEKISATNGNTLTLTNGSVDGDIFVGLTHFTEEIATKECLSLGKCDIKSQLSEFDLQANNNKIQFNLNNSTMKNSRLNAGVVTVRQILGDVKGGASSSHFVQAYTELKKSNLTSEGNTIVINGEKNNINGHINAGEASVYHYVASVQAGTAASATGKMASDVLNNNFTSNKNAMSILGNENKIVGNLNAGTASVLQDLNNFQGGDDSGADVRSLSNAKNNNLTADSNIININSFGNNLTGDTNTGTASIIVKYGDIRPGANGFGKVQIDHYVYDNELTSNSNLTTIAGSGNVFKGDVNTGSSVIINEHGNAEAYEKGNAVTFSPHTRNNKMYSNENTIRILGDRADISGSLNAGNALIAQNFGILQGTGGIYANAHFDSNDLTSNGNKIEILGNNNSISGDLNAGSAQLKQRFGAINDDAEGSIYLNNTKFNSNNNSIDISGSGNVIKGNLIAGKAGFDFSIDNPKGMNALKINVGNVKMEASDNSINLTGNTEVGGNIYGGYVDLPLNFHPTAIRASAVLTTPIGV</sequence>
<name>A0ABW3V092_9HYPH</name>
<evidence type="ECO:0000313" key="2">
    <source>
        <dbReference type="Proteomes" id="UP001597263"/>
    </source>
</evidence>
<evidence type="ECO:0008006" key="3">
    <source>
        <dbReference type="Google" id="ProtNLM"/>
    </source>
</evidence>
<protein>
    <recommendedName>
        <fullName evidence="3">Autotransporter outer membrane beta-barrel domain-containing protein</fullName>
    </recommendedName>
</protein>
<proteinExistence type="predicted"/>
<feature type="non-terminal residue" evidence="1">
    <location>
        <position position="673"/>
    </location>
</feature>
<evidence type="ECO:0000313" key="1">
    <source>
        <dbReference type="EMBL" id="MFD1226568.1"/>
    </source>
</evidence>
<dbReference type="EMBL" id="JBHTMA010000030">
    <property type="protein sequence ID" value="MFD1226568.1"/>
    <property type="molecule type" value="Genomic_DNA"/>
</dbReference>
<comment type="caution">
    <text evidence="1">The sequence shown here is derived from an EMBL/GenBank/DDBJ whole genome shotgun (WGS) entry which is preliminary data.</text>
</comment>
<dbReference type="RefSeq" id="WP_377700376.1">
    <property type="nucleotide sequence ID" value="NZ_JBHTMA010000030.1"/>
</dbReference>